<dbReference type="AlphaFoldDB" id="A0A5C4JGK1"/>
<evidence type="ECO:0000256" key="2">
    <source>
        <dbReference type="SAM" id="Coils"/>
    </source>
</evidence>
<dbReference type="PANTHER" id="PTHR37313:SF2">
    <property type="entry name" value="UPF0749 PROTEIN YLXX"/>
    <property type="match status" value="1"/>
</dbReference>
<proteinExistence type="inferred from homology"/>
<dbReference type="Pfam" id="PF05949">
    <property type="entry name" value="DUF881"/>
    <property type="match status" value="1"/>
</dbReference>
<feature type="transmembrane region" description="Helical" evidence="3">
    <location>
        <begin position="28"/>
        <end position="48"/>
    </location>
</feature>
<evidence type="ECO:0000256" key="1">
    <source>
        <dbReference type="ARBA" id="ARBA00009108"/>
    </source>
</evidence>
<dbReference type="GO" id="GO:0005886">
    <property type="term" value="C:plasma membrane"/>
    <property type="evidence" value="ECO:0007669"/>
    <property type="project" value="TreeGrafter"/>
</dbReference>
<organism evidence="4 5">
    <name type="scientific">Actinomadura soli</name>
    <dbReference type="NCBI Taxonomy" id="2508997"/>
    <lineage>
        <taxon>Bacteria</taxon>
        <taxon>Bacillati</taxon>
        <taxon>Actinomycetota</taxon>
        <taxon>Actinomycetes</taxon>
        <taxon>Streptosporangiales</taxon>
        <taxon>Thermomonosporaceae</taxon>
        <taxon>Actinomadura</taxon>
    </lineage>
</organism>
<keyword evidence="3" id="KW-0812">Transmembrane</keyword>
<protein>
    <submittedName>
        <fullName evidence="4">DUF881 domain-containing protein</fullName>
    </submittedName>
</protein>
<dbReference type="OrthoDB" id="3211287at2"/>
<dbReference type="Gene3D" id="3.30.70.1880">
    <property type="entry name" value="Protein of unknown function DUF881"/>
    <property type="match status" value="1"/>
</dbReference>
<keyword evidence="2" id="KW-0175">Coiled coil</keyword>
<name>A0A5C4JGK1_9ACTN</name>
<gene>
    <name evidence="4" type="ORF">ETD83_11930</name>
</gene>
<sequence length="239" mass="25401">MTGDEHEKERPDEPAGLRGLMDLLRPRVSMGQLAGGLLCLVLGFAVVAQIQSNERDTTFATARQDELVGILSDLGQRSERLRGDLRDLEDTKAQLERDAEGGTALEEARKRATTYGLLAGTVPAEGPGIELLITDPRRGVKAINLLDALQELRDAGAEVVQVNDVRAGVDTYFLDGPDGVQADGRALAAPYRFLAIGDPHTMTTALNIPGGLVKTLQGAGADVSITPRAKIAVDAIRSP</sequence>
<feature type="coiled-coil region" evidence="2">
    <location>
        <begin position="71"/>
        <end position="105"/>
    </location>
</feature>
<comment type="caution">
    <text evidence="4">The sequence shown here is derived from an EMBL/GenBank/DDBJ whole genome shotgun (WGS) entry which is preliminary data.</text>
</comment>
<dbReference type="EMBL" id="VCKW01000046">
    <property type="protein sequence ID" value="TMR02716.1"/>
    <property type="molecule type" value="Genomic_DNA"/>
</dbReference>
<accession>A0A5C4JGK1</accession>
<comment type="similarity">
    <text evidence="1">Belongs to the UPF0749 family.</text>
</comment>
<evidence type="ECO:0000313" key="4">
    <source>
        <dbReference type="EMBL" id="TMR02716.1"/>
    </source>
</evidence>
<dbReference type="Proteomes" id="UP000309174">
    <property type="component" value="Unassembled WGS sequence"/>
</dbReference>
<keyword evidence="3" id="KW-1133">Transmembrane helix</keyword>
<dbReference type="InterPro" id="IPR010273">
    <property type="entry name" value="DUF881"/>
</dbReference>
<keyword evidence="5" id="KW-1185">Reference proteome</keyword>
<keyword evidence="3" id="KW-0472">Membrane</keyword>
<reference evidence="4 5" key="1">
    <citation type="submission" date="2019-05" db="EMBL/GenBank/DDBJ databases">
        <title>Draft genome sequence of Actinomadura sp. 14C53.</title>
        <authorList>
            <person name="Saricaoglu S."/>
            <person name="Isik K."/>
        </authorList>
    </citation>
    <scope>NUCLEOTIDE SEQUENCE [LARGE SCALE GENOMIC DNA]</scope>
    <source>
        <strain evidence="4 5">14C53</strain>
    </source>
</reference>
<evidence type="ECO:0000313" key="5">
    <source>
        <dbReference type="Proteomes" id="UP000309174"/>
    </source>
</evidence>
<dbReference type="PANTHER" id="PTHR37313">
    <property type="entry name" value="UPF0749 PROTEIN RV1825"/>
    <property type="match status" value="1"/>
</dbReference>
<evidence type="ECO:0000256" key="3">
    <source>
        <dbReference type="SAM" id="Phobius"/>
    </source>
</evidence>